<keyword evidence="12" id="KW-0378">Hydrolase</keyword>
<evidence type="ECO:0000256" key="11">
    <source>
        <dbReference type="ARBA" id="ARBA00023268"/>
    </source>
</evidence>
<comment type="catalytic activity">
    <reaction evidence="12">
        <text>5-amino-6-(5-phospho-D-ribitylamino)uracil + NADP(+) = 5-amino-6-(5-phospho-D-ribosylamino)uracil + NADPH + H(+)</text>
        <dbReference type="Rhea" id="RHEA:17845"/>
        <dbReference type="ChEBI" id="CHEBI:15378"/>
        <dbReference type="ChEBI" id="CHEBI:57783"/>
        <dbReference type="ChEBI" id="CHEBI:58349"/>
        <dbReference type="ChEBI" id="CHEBI:58421"/>
        <dbReference type="ChEBI" id="CHEBI:58453"/>
        <dbReference type="EC" id="1.1.1.193"/>
    </reaction>
</comment>
<dbReference type="InterPro" id="IPR050765">
    <property type="entry name" value="Riboflavin_Biosynth_HTPR"/>
</dbReference>
<dbReference type="Pfam" id="PF00383">
    <property type="entry name" value="dCMP_cyt_deam_1"/>
    <property type="match status" value="1"/>
</dbReference>
<keyword evidence="10 12" id="KW-0560">Oxidoreductase</keyword>
<dbReference type="InterPro" id="IPR002125">
    <property type="entry name" value="CMP_dCMP_dom"/>
</dbReference>
<sequence>MFSDQDFDFMRRALSLAEQSLWTASPNPRVGCVIVSQGRIIGEGWTQPPGKDHAEIHAIKDAKAKGFSVYNSTAYVTLEPCSHFGRTPPCADTLINYRIQRVIAAMEDPNPQVAGRGLARLRAAGIQVHCGLLEKEAHTLNIGFVSRMLHGRPWVRIKIAASLDGKTALHNGVSQWITGEAARVDGHAWRARSCAILTGIGTVRQDDPAMTVRAVNTSRHPLRVLVDSQLSVAPFARILADRNVLVVCANALPNRIAFFRSLGIELLNLPNADGKVDLPKLIYILGERQVNELHVEAGFKLSGSLLREKCVDEILTYFAPCLLGDAQGMFNLQAVAELNSRVSLQIHDARMIGDDLRILARVRRT</sequence>
<dbReference type="PANTHER" id="PTHR38011:SF7">
    <property type="entry name" value="2,5-DIAMINO-6-RIBOSYLAMINO-4(3H)-PYRIMIDINONE 5'-PHOSPHATE REDUCTASE"/>
    <property type="match status" value="1"/>
</dbReference>
<dbReference type="EMBL" id="MUHY01000001">
    <property type="protein sequence ID" value="PSB92139.1"/>
    <property type="molecule type" value="Genomic_DNA"/>
</dbReference>
<dbReference type="NCBIfam" id="TIGR00326">
    <property type="entry name" value="eubact_ribD"/>
    <property type="match status" value="1"/>
</dbReference>
<dbReference type="InterPro" id="IPR024072">
    <property type="entry name" value="DHFR-like_dom_sf"/>
</dbReference>
<evidence type="ECO:0000259" key="13">
    <source>
        <dbReference type="PROSITE" id="PS51747"/>
    </source>
</evidence>
<dbReference type="InterPro" id="IPR002734">
    <property type="entry name" value="RibDG_C"/>
</dbReference>
<protein>
    <recommendedName>
        <fullName evidence="12">Riboflavin biosynthesis protein RibD</fullName>
    </recommendedName>
    <domain>
        <recommendedName>
            <fullName evidence="12">Diaminohydroxyphosphoribosylaminopyrimidine deaminase</fullName>
            <shortName evidence="12">DRAP deaminase</shortName>
            <ecNumber evidence="12">3.5.4.26</ecNumber>
        </recommendedName>
        <alternativeName>
            <fullName evidence="12">Riboflavin-specific deaminase</fullName>
        </alternativeName>
    </domain>
    <domain>
        <recommendedName>
            <fullName evidence="12">5-amino-6-(5-phosphoribosylamino)uracil reductase</fullName>
            <ecNumber evidence="12">1.1.1.193</ecNumber>
        </recommendedName>
        <alternativeName>
            <fullName evidence="12">HTP reductase</fullName>
        </alternativeName>
    </domain>
</protein>
<comment type="similarity">
    <text evidence="5 12">In the C-terminal section; belongs to the HTP reductase family.</text>
</comment>
<dbReference type="EC" id="1.1.1.193" evidence="12"/>
<dbReference type="PROSITE" id="PS00903">
    <property type="entry name" value="CYT_DCMP_DEAMINASES_1"/>
    <property type="match status" value="1"/>
</dbReference>
<evidence type="ECO:0000256" key="5">
    <source>
        <dbReference type="ARBA" id="ARBA00007417"/>
    </source>
</evidence>
<dbReference type="SUPFAM" id="SSF53597">
    <property type="entry name" value="Dihydrofolate reductase-like"/>
    <property type="match status" value="1"/>
</dbReference>
<evidence type="ECO:0000256" key="6">
    <source>
        <dbReference type="ARBA" id="ARBA00022619"/>
    </source>
</evidence>
<keyword evidence="15" id="KW-1185">Reference proteome</keyword>
<evidence type="ECO:0000313" key="14">
    <source>
        <dbReference type="EMBL" id="PSB92139.1"/>
    </source>
</evidence>
<evidence type="ECO:0000256" key="12">
    <source>
        <dbReference type="PIRNR" id="PIRNR006769"/>
    </source>
</evidence>
<proteinExistence type="inferred from homology"/>
<comment type="caution">
    <text evidence="14">The sequence shown here is derived from an EMBL/GenBank/DDBJ whole genome shotgun (WGS) entry which is preliminary data.</text>
</comment>
<dbReference type="InterPro" id="IPR004794">
    <property type="entry name" value="Eubact_RibD"/>
</dbReference>
<evidence type="ECO:0000256" key="9">
    <source>
        <dbReference type="ARBA" id="ARBA00022857"/>
    </source>
</evidence>
<organism evidence="14 15">
    <name type="scientific">Candidatus Pandoraea novymonadis</name>
    <dbReference type="NCBI Taxonomy" id="1808959"/>
    <lineage>
        <taxon>Bacteria</taxon>
        <taxon>Pseudomonadati</taxon>
        <taxon>Pseudomonadota</taxon>
        <taxon>Betaproteobacteria</taxon>
        <taxon>Burkholderiales</taxon>
        <taxon>Burkholderiaceae</taxon>
        <taxon>Pandoraea</taxon>
    </lineage>
</organism>
<keyword evidence="9 12" id="KW-0521">NADP</keyword>
<evidence type="ECO:0000256" key="4">
    <source>
        <dbReference type="ARBA" id="ARBA00005259"/>
    </source>
</evidence>
<comment type="pathway">
    <text evidence="2 12">Cofactor biosynthesis; riboflavin biosynthesis; 5-amino-6-(D-ribitylamino)uracil from GTP: step 2/4.</text>
</comment>
<dbReference type="Pfam" id="PF01872">
    <property type="entry name" value="RibD_C"/>
    <property type="match status" value="1"/>
</dbReference>
<dbReference type="Proteomes" id="UP000242660">
    <property type="component" value="Unassembled WGS sequence"/>
</dbReference>
<reference evidence="14 15" key="1">
    <citation type="journal article" date="2017" name="Front. Microbiol.">
        <title>Genome of Ca. Pandoraea novymonadis, an Endosymbiotic Bacterium of the Trypanosomatid Novymonas esmeraldas.</title>
        <authorList>
            <person name="Kostygov A.Y."/>
            <person name="Butenko A."/>
            <person name="Nenarokova A."/>
            <person name="Tashyreva D."/>
            <person name="Flegontov P."/>
            <person name="Lukes J."/>
            <person name="Yurchenko V."/>
        </authorList>
    </citation>
    <scope>NUCLEOTIDE SEQUENCE [LARGE SCALE GENOMIC DNA]</scope>
    <source>
        <strain evidence="14 15">E262</strain>
    </source>
</reference>
<feature type="domain" description="CMP/dCMP-type deaminase" evidence="13">
    <location>
        <begin position="4"/>
        <end position="129"/>
    </location>
</feature>
<dbReference type="InterPro" id="IPR016193">
    <property type="entry name" value="Cytidine_deaminase-like"/>
</dbReference>
<comment type="similarity">
    <text evidence="4 12">In the N-terminal section; belongs to the cytidine and deoxycytidylate deaminase family.</text>
</comment>
<keyword evidence="11" id="KW-0511">Multifunctional enzyme</keyword>
<comment type="catalytic activity">
    <reaction evidence="12">
        <text>2,5-diamino-6-hydroxy-4-(5-phosphoribosylamino)-pyrimidine + H2O + H(+) = 5-amino-6-(5-phospho-D-ribosylamino)uracil + NH4(+)</text>
        <dbReference type="Rhea" id="RHEA:21868"/>
        <dbReference type="ChEBI" id="CHEBI:15377"/>
        <dbReference type="ChEBI" id="CHEBI:15378"/>
        <dbReference type="ChEBI" id="CHEBI:28938"/>
        <dbReference type="ChEBI" id="CHEBI:58453"/>
        <dbReference type="ChEBI" id="CHEBI:58614"/>
        <dbReference type="EC" id="3.5.4.26"/>
    </reaction>
</comment>
<dbReference type="PROSITE" id="PS51747">
    <property type="entry name" value="CYT_DCMP_DEAMINASES_2"/>
    <property type="match status" value="1"/>
</dbReference>
<evidence type="ECO:0000256" key="3">
    <source>
        <dbReference type="ARBA" id="ARBA00004910"/>
    </source>
</evidence>
<name>A0ABX5FEK4_9BURK</name>
<evidence type="ECO:0000256" key="2">
    <source>
        <dbReference type="ARBA" id="ARBA00004882"/>
    </source>
</evidence>
<dbReference type="EC" id="3.5.4.26" evidence="12"/>
<keyword evidence="8 12" id="KW-0862">Zinc</keyword>
<gene>
    <name evidence="14" type="primary">ribD</name>
    <name evidence="14" type="ORF">BZL35_00369</name>
</gene>
<dbReference type="Gene3D" id="3.40.430.10">
    <property type="entry name" value="Dihydrofolate Reductase, subunit A"/>
    <property type="match status" value="1"/>
</dbReference>
<dbReference type="SUPFAM" id="SSF53927">
    <property type="entry name" value="Cytidine deaminase-like"/>
    <property type="match status" value="1"/>
</dbReference>
<dbReference type="InterPro" id="IPR016192">
    <property type="entry name" value="APOBEC/CMP_deaminase_Zn-bd"/>
</dbReference>
<comment type="cofactor">
    <cofactor evidence="12">
        <name>Zn(2+)</name>
        <dbReference type="ChEBI" id="CHEBI:29105"/>
    </cofactor>
    <text evidence="12">Binds 1 zinc ion.</text>
</comment>
<accession>A0ABX5FEK4</accession>
<dbReference type="CDD" id="cd01284">
    <property type="entry name" value="Riboflavin_deaminase-reductase"/>
    <property type="match status" value="1"/>
</dbReference>
<evidence type="ECO:0000256" key="10">
    <source>
        <dbReference type="ARBA" id="ARBA00023002"/>
    </source>
</evidence>
<evidence type="ECO:0000313" key="15">
    <source>
        <dbReference type="Proteomes" id="UP000242660"/>
    </source>
</evidence>
<dbReference type="PANTHER" id="PTHR38011">
    <property type="entry name" value="DIHYDROFOLATE REDUCTASE FAMILY PROTEIN (AFU_ORTHOLOGUE AFUA_8G06820)"/>
    <property type="match status" value="1"/>
</dbReference>
<dbReference type="NCBIfam" id="TIGR00227">
    <property type="entry name" value="ribD_Cterm"/>
    <property type="match status" value="1"/>
</dbReference>
<evidence type="ECO:0000256" key="1">
    <source>
        <dbReference type="ARBA" id="ARBA00002151"/>
    </source>
</evidence>
<comment type="function">
    <text evidence="1 12">Converts 2,5-diamino-6-(ribosylamino)-4(3h)-pyrimidinone 5'-phosphate into 5-amino-6-(ribosylamino)-2,4(1h,3h)-pyrimidinedione 5'-phosphate.</text>
</comment>
<dbReference type="Gene3D" id="3.40.140.10">
    <property type="entry name" value="Cytidine Deaminase, domain 2"/>
    <property type="match status" value="1"/>
</dbReference>
<dbReference type="RefSeq" id="WP_106182317.1">
    <property type="nucleotide sequence ID" value="NZ_MUHY01000001.1"/>
</dbReference>
<comment type="pathway">
    <text evidence="3 12">Cofactor biosynthesis; riboflavin biosynthesis; 5-amino-6-(D-ribitylamino)uracil from GTP: step 3/4.</text>
</comment>
<keyword evidence="7 12" id="KW-0479">Metal-binding</keyword>
<evidence type="ECO:0000256" key="7">
    <source>
        <dbReference type="ARBA" id="ARBA00022723"/>
    </source>
</evidence>
<evidence type="ECO:0000256" key="8">
    <source>
        <dbReference type="ARBA" id="ARBA00022833"/>
    </source>
</evidence>
<dbReference type="PIRSF" id="PIRSF006769">
    <property type="entry name" value="RibD"/>
    <property type="match status" value="1"/>
</dbReference>
<dbReference type="InterPro" id="IPR011549">
    <property type="entry name" value="RibD_C"/>
</dbReference>
<keyword evidence="6 12" id="KW-0686">Riboflavin biosynthesis</keyword>